<dbReference type="AlphaFoldDB" id="A0A5B7CHS0"/>
<organism evidence="1 2">
    <name type="scientific">Portunus trituberculatus</name>
    <name type="common">Swimming crab</name>
    <name type="synonym">Neptunus trituberculatus</name>
    <dbReference type="NCBI Taxonomy" id="210409"/>
    <lineage>
        <taxon>Eukaryota</taxon>
        <taxon>Metazoa</taxon>
        <taxon>Ecdysozoa</taxon>
        <taxon>Arthropoda</taxon>
        <taxon>Crustacea</taxon>
        <taxon>Multicrustacea</taxon>
        <taxon>Malacostraca</taxon>
        <taxon>Eumalacostraca</taxon>
        <taxon>Eucarida</taxon>
        <taxon>Decapoda</taxon>
        <taxon>Pleocyemata</taxon>
        <taxon>Brachyura</taxon>
        <taxon>Eubrachyura</taxon>
        <taxon>Portunoidea</taxon>
        <taxon>Portunidae</taxon>
        <taxon>Portuninae</taxon>
        <taxon>Portunus</taxon>
    </lineage>
</organism>
<proteinExistence type="predicted"/>
<dbReference type="Proteomes" id="UP000324222">
    <property type="component" value="Unassembled WGS sequence"/>
</dbReference>
<comment type="caution">
    <text evidence="1">The sequence shown here is derived from an EMBL/GenBank/DDBJ whole genome shotgun (WGS) entry which is preliminary data.</text>
</comment>
<keyword evidence="2" id="KW-1185">Reference proteome</keyword>
<sequence length="65" mass="7467">MMNRVVRKHYDLKILSGFCLLKAQVNSGPGSTKRQILKQSGPSKRMPRVTMRRVCEHLRDVSLVD</sequence>
<gene>
    <name evidence="1" type="ORF">E2C01_000874</name>
</gene>
<accession>A0A5B7CHS0</accession>
<name>A0A5B7CHS0_PORTR</name>
<protein>
    <submittedName>
        <fullName evidence="1">Uncharacterized protein</fullName>
    </submittedName>
</protein>
<reference evidence="1 2" key="1">
    <citation type="submission" date="2019-05" db="EMBL/GenBank/DDBJ databases">
        <title>Another draft genome of Portunus trituberculatus and its Hox gene families provides insights of decapod evolution.</title>
        <authorList>
            <person name="Jeong J.-H."/>
            <person name="Song I."/>
            <person name="Kim S."/>
            <person name="Choi T."/>
            <person name="Kim D."/>
            <person name="Ryu S."/>
            <person name="Kim W."/>
        </authorList>
    </citation>
    <scope>NUCLEOTIDE SEQUENCE [LARGE SCALE GENOMIC DNA]</scope>
    <source>
        <tissue evidence="1">Muscle</tissue>
    </source>
</reference>
<evidence type="ECO:0000313" key="1">
    <source>
        <dbReference type="EMBL" id="MPC08294.1"/>
    </source>
</evidence>
<dbReference type="EMBL" id="VSRR010000024">
    <property type="protein sequence ID" value="MPC08294.1"/>
    <property type="molecule type" value="Genomic_DNA"/>
</dbReference>
<evidence type="ECO:0000313" key="2">
    <source>
        <dbReference type="Proteomes" id="UP000324222"/>
    </source>
</evidence>